<dbReference type="GO" id="GO:0042597">
    <property type="term" value="C:periplasmic space"/>
    <property type="evidence" value="ECO:0007669"/>
    <property type="project" value="UniProtKB-SubCell"/>
</dbReference>
<sequence length="363" mass="39805">MRKGFLAIAVSLVLVAVFGTTSMDKVRLVPAAESASVKTYKIAWSHYTGWEPWAYANKAGILKKWGEKYNIKIELKLLSYTESINQYTSGAYDGVVITNMDALLTPAVGGVDSTVVEIGDYSNGNDGVVVKVGSGVKDLKGQNVILVQYTVSHYLLSRALSKNGMAEKDVKLTNVDDENQIPGIFLKGRDAAVTWNPLLMQIRNMKDAKMVFDSSKIPGEIIDMLVVRTSAPDELKRALAGAWYETMSQMSGAVGVSAKVKSNVYMAESAGNTTKEFEAQIKTTRMFYNPAEAAAFTRSPELKQTMELVRSFLFEHGLYGQNAKSKDDIGIQFPDGSIMGNPKNVKLRFDATYMQLAAEGKLK</sequence>
<evidence type="ECO:0000259" key="4">
    <source>
        <dbReference type="Pfam" id="PF09084"/>
    </source>
</evidence>
<keyword evidence="5" id="KW-0418">Kinase</keyword>
<keyword evidence="3" id="KW-0732">Signal</keyword>
<comment type="subcellular location">
    <subcellularLocation>
        <location evidence="1">Periplasm</location>
    </subcellularLocation>
</comment>
<dbReference type="GO" id="GO:0016301">
    <property type="term" value="F:kinase activity"/>
    <property type="evidence" value="ECO:0007669"/>
    <property type="project" value="UniProtKB-KW"/>
</dbReference>
<protein>
    <submittedName>
        <fullName evidence="5">Lipid kinase</fullName>
    </submittedName>
</protein>
<feature type="domain" description="SsuA/THI5-like" evidence="4">
    <location>
        <begin position="127"/>
        <end position="202"/>
    </location>
</feature>
<dbReference type="Pfam" id="PF09084">
    <property type="entry name" value="NMT1"/>
    <property type="match status" value="1"/>
</dbReference>
<dbReference type="PANTHER" id="PTHR30024">
    <property type="entry name" value="ALIPHATIC SULFONATES-BINDING PROTEIN-RELATED"/>
    <property type="match status" value="1"/>
</dbReference>
<dbReference type="SUPFAM" id="SSF53850">
    <property type="entry name" value="Periplasmic binding protein-like II"/>
    <property type="match status" value="1"/>
</dbReference>
<proteinExistence type="inferred from homology"/>
<dbReference type="NCBIfam" id="TIGR03427">
    <property type="entry name" value="ABC_peri_uca"/>
    <property type="match status" value="1"/>
</dbReference>
<dbReference type="EMBL" id="MHQC01000021">
    <property type="protein sequence ID" value="OGZ94932.1"/>
    <property type="molecule type" value="Genomic_DNA"/>
</dbReference>
<dbReference type="InterPro" id="IPR015168">
    <property type="entry name" value="SsuA/THI5"/>
</dbReference>
<dbReference type="InterPro" id="IPR017793">
    <property type="entry name" value="ABC_transptr_urea-assoc_sub-bd"/>
</dbReference>
<gene>
    <name evidence="5" type="ORF">A2633_03255</name>
</gene>
<reference evidence="5 6" key="1">
    <citation type="journal article" date="2016" name="Nat. Commun.">
        <title>Thousands of microbial genomes shed light on interconnected biogeochemical processes in an aquifer system.</title>
        <authorList>
            <person name="Anantharaman K."/>
            <person name="Brown C.T."/>
            <person name="Hug L.A."/>
            <person name="Sharon I."/>
            <person name="Castelle C.J."/>
            <person name="Probst A.J."/>
            <person name="Thomas B.C."/>
            <person name="Singh A."/>
            <person name="Wilkins M.J."/>
            <person name="Karaoz U."/>
            <person name="Brodie E.L."/>
            <person name="Williams K.H."/>
            <person name="Hubbard S.S."/>
            <person name="Banfield J.F."/>
        </authorList>
    </citation>
    <scope>NUCLEOTIDE SEQUENCE [LARGE SCALE GENOMIC DNA]</scope>
</reference>
<evidence type="ECO:0000313" key="5">
    <source>
        <dbReference type="EMBL" id="OGZ94932.1"/>
    </source>
</evidence>
<accession>A0A1G2K666</accession>
<comment type="similarity">
    <text evidence="2">Belongs to the bacterial solute-binding protein SsuA/TauA family.</text>
</comment>
<evidence type="ECO:0000256" key="3">
    <source>
        <dbReference type="ARBA" id="ARBA00022729"/>
    </source>
</evidence>
<evidence type="ECO:0000256" key="1">
    <source>
        <dbReference type="ARBA" id="ARBA00004418"/>
    </source>
</evidence>
<organism evidence="5 6">
    <name type="scientific">Candidatus Sungbacteria bacterium RIFCSPHIGHO2_01_FULL_47_32</name>
    <dbReference type="NCBI Taxonomy" id="1802264"/>
    <lineage>
        <taxon>Bacteria</taxon>
        <taxon>Candidatus Sungiibacteriota</taxon>
    </lineage>
</organism>
<evidence type="ECO:0000313" key="6">
    <source>
        <dbReference type="Proteomes" id="UP000177152"/>
    </source>
</evidence>
<dbReference type="Proteomes" id="UP000177152">
    <property type="component" value="Unassembled WGS sequence"/>
</dbReference>
<name>A0A1G2K666_9BACT</name>
<comment type="caution">
    <text evidence="5">The sequence shown here is derived from an EMBL/GenBank/DDBJ whole genome shotgun (WGS) entry which is preliminary data.</text>
</comment>
<keyword evidence="5" id="KW-0808">Transferase</keyword>
<dbReference type="Gene3D" id="3.40.190.10">
    <property type="entry name" value="Periplasmic binding protein-like II"/>
    <property type="match status" value="2"/>
</dbReference>
<dbReference type="PANTHER" id="PTHR30024:SF47">
    <property type="entry name" value="TAURINE-BINDING PERIPLASMIC PROTEIN"/>
    <property type="match status" value="1"/>
</dbReference>
<dbReference type="AlphaFoldDB" id="A0A1G2K666"/>
<evidence type="ECO:0000256" key="2">
    <source>
        <dbReference type="ARBA" id="ARBA00010742"/>
    </source>
</evidence>